<dbReference type="PANTHER" id="PTHR47338">
    <property type="entry name" value="ZN(II)2CYS6 TRANSCRIPTION FACTOR (EUROFUNG)-RELATED"/>
    <property type="match status" value="1"/>
</dbReference>
<dbReference type="GO" id="GO:0003677">
    <property type="term" value="F:DNA binding"/>
    <property type="evidence" value="ECO:0007669"/>
    <property type="project" value="InterPro"/>
</dbReference>
<evidence type="ECO:0000256" key="6">
    <source>
        <dbReference type="SAM" id="MobiDB-lite"/>
    </source>
</evidence>
<name>A0A8H3BPR8_9AGAM</name>
<gene>
    <name evidence="8" type="ORF">RDB_LOCUS53243</name>
</gene>
<feature type="region of interest" description="Disordered" evidence="6">
    <location>
        <begin position="75"/>
        <end position="97"/>
    </location>
</feature>
<organism evidence="8 9">
    <name type="scientific">Rhizoctonia solani</name>
    <dbReference type="NCBI Taxonomy" id="456999"/>
    <lineage>
        <taxon>Eukaryota</taxon>
        <taxon>Fungi</taxon>
        <taxon>Dikarya</taxon>
        <taxon>Basidiomycota</taxon>
        <taxon>Agaricomycotina</taxon>
        <taxon>Agaricomycetes</taxon>
        <taxon>Cantharellales</taxon>
        <taxon>Ceratobasidiaceae</taxon>
        <taxon>Rhizoctonia</taxon>
    </lineage>
</organism>
<feature type="domain" description="Zn(2)-C6 fungal-type" evidence="7">
    <location>
        <begin position="20"/>
        <end position="49"/>
    </location>
</feature>
<feature type="region of interest" description="Disordered" evidence="6">
    <location>
        <begin position="178"/>
        <end position="206"/>
    </location>
</feature>
<dbReference type="InterPro" id="IPR050815">
    <property type="entry name" value="TF_fung"/>
</dbReference>
<dbReference type="GO" id="GO:0008270">
    <property type="term" value="F:zinc ion binding"/>
    <property type="evidence" value="ECO:0007669"/>
    <property type="project" value="InterPro"/>
</dbReference>
<dbReference type="InterPro" id="IPR036864">
    <property type="entry name" value="Zn2-C6_fun-type_DNA-bd_sf"/>
</dbReference>
<feature type="compositionally biased region" description="Polar residues" evidence="6">
    <location>
        <begin position="88"/>
        <end position="97"/>
    </location>
</feature>
<dbReference type="CDD" id="cd00067">
    <property type="entry name" value="GAL4"/>
    <property type="match status" value="1"/>
</dbReference>
<dbReference type="PANTHER" id="PTHR47338:SF29">
    <property type="entry name" value="ZN(2)-C6 FUNGAL-TYPE DOMAIN-CONTAINING PROTEIN"/>
    <property type="match status" value="1"/>
</dbReference>
<keyword evidence="3" id="KW-0805">Transcription regulation</keyword>
<reference evidence="8" key="1">
    <citation type="submission" date="2021-01" db="EMBL/GenBank/DDBJ databases">
        <authorList>
            <person name="Kaushik A."/>
        </authorList>
    </citation>
    <scope>NUCLEOTIDE SEQUENCE</scope>
    <source>
        <strain evidence="8">Type strain: AG8-Rh-89/</strain>
    </source>
</reference>
<dbReference type="InterPro" id="IPR001138">
    <property type="entry name" value="Zn2Cys6_DnaBD"/>
</dbReference>
<dbReference type="Pfam" id="PF04082">
    <property type="entry name" value="Fungal_trans"/>
    <property type="match status" value="1"/>
</dbReference>
<dbReference type="PROSITE" id="PS50048">
    <property type="entry name" value="ZN2_CY6_FUNGAL_2"/>
    <property type="match status" value="1"/>
</dbReference>
<dbReference type="GO" id="GO:0006351">
    <property type="term" value="P:DNA-templated transcription"/>
    <property type="evidence" value="ECO:0007669"/>
    <property type="project" value="InterPro"/>
</dbReference>
<comment type="caution">
    <text evidence="8">The sequence shown here is derived from an EMBL/GenBank/DDBJ whole genome shotgun (WGS) entry which is preliminary data.</text>
</comment>
<evidence type="ECO:0000256" key="2">
    <source>
        <dbReference type="ARBA" id="ARBA00022723"/>
    </source>
</evidence>
<keyword evidence="2" id="KW-0479">Metal-binding</keyword>
<sequence>MDHSTQETRKPVVQGRRGYACTFCRRRKFKCDGRSPCRSCIKGKQACSYDNTSHRTPTQLLQDRIDELQNKINSIESGRKNSPRSPPTVRQQHSVPSQNQFAAANGYTEGSPSNLPYVADYVISDSSSSCSSSYGYPFGVDGNCLSNNMTGSTPPSRSPTAAWDTPDRIDELQNKINSIESGRKGSPRSPSTVRQQHGVPSQNQFNAANGYAEGSYVFSPNEYSRAGPSRSLFFNPSDVPYVADYVVSDSSSSCSSSYGFPFGVDGNCLSNNIAGSTTPSRSPTTAWDTPAFEVGSPQLVESQASHIIGSDGSIPAPLAEKITFNFLTHRFRCGLQHIDRLQQHNINAQRHPALLSAAYLLGCFFCPDESLASLEPLFVERTRRALEDAIDITQDFSYAIDYLLASGMLGLYYYCKGRLLEGYHRAISAVRFAVNHGFHTIKPLSIDALSMQNPAHVIAVYDQKDKVCAWWFTFFVDRWGSLLTGLPCGIADGDIKTPWPQTVDSIIDHIHTNSVSSLYSPGSEIPDRVSSPYYGYALKAMALLDRASLKASSAYTMTPEAWAADHATIQNTLAYFAESVEAIRETSNVEAGTALSFVHIMVYAATCALHMPYIRQWAHDDSHTSQRNHLRSICREAASTAAAILRNVREVTMAIIPVWQGLPLAALCEYLIQERDDLIDELDFTEQAEVDKQLDEMMGWMHDMRSTFPVLGMQVDKLEAKRR</sequence>
<accession>A0A8H3BPR8</accession>
<dbReference type="GO" id="GO:0005634">
    <property type="term" value="C:nucleus"/>
    <property type="evidence" value="ECO:0007669"/>
    <property type="project" value="UniProtKB-SubCell"/>
</dbReference>
<dbReference type="InterPro" id="IPR007219">
    <property type="entry name" value="XnlR_reg_dom"/>
</dbReference>
<feature type="compositionally biased region" description="Polar residues" evidence="6">
    <location>
        <begin position="188"/>
        <end position="206"/>
    </location>
</feature>
<evidence type="ECO:0000256" key="4">
    <source>
        <dbReference type="ARBA" id="ARBA00023163"/>
    </source>
</evidence>
<comment type="subcellular location">
    <subcellularLocation>
        <location evidence="1">Nucleus</location>
    </subcellularLocation>
</comment>
<dbReference type="Pfam" id="PF00172">
    <property type="entry name" value="Zn_clus"/>
    <property type="match status" value="1"/>
</dbReference>
<evidence type="ECO:0000313" key="9">
    <source>
        <dbReference type="Proteomes" id="UP000663850"/>
    </source>
</evidence>
<protein>
    <recommendedName>
        <fullName evidence="7">Zn(2)-C6 fungal-type domain-containing protein</fullName>
    </recommendedName>
</protein>
<dbReference type="Proteomes" id="UP000663850">
    <property type="component" value="Unassembled WGS sequence"/>
</dbReference>
<dbReference type="SMART" id="SM00066">
    <property type="entry name" value="GAL4"/>
    <property type="match status" value="1"/>
</dbReference>
<dbReference type="SUPFAM" id="SSF57701">
    <property type="entry name" value="Zn2/Cys6 DNA-binding domain"/>
    <property type="match status" value="1"/>
</dbReference>
<dbReference type="GO" id="GO:0000981">
    <property type="term" value="F:DNA-binding transcription factor activity, RNA polymerase II-specific"/>
    <property type="evidence" value="ECO:0007669"/>
    <property type="project" value="InterPro"/>
</dbReference>
<dbReference type="PROSITE" id="PS00463">
    <property type="entry name" value="ZN2_CY6_FUNGAL_1"/>
    <property type="match status" value="1"/>
</dbReference>
<proteinExistence type="predicted"/>
<evidence type="ECO:0000256" key="1">
    <source>
        <dbReference type="ARBA" id="ARBA00004123"/>
    </source>
</evidence>
<dbReference type="SMART" id="SM00906">
    <property type="entry name" value="Fungal_trans"/>
    <property type="match status" value="1"/>
</dbReference>
<keyword evidence="5" id="KW-0539">Nucleus</keyword>
<evidence type="ECO:0000313" key="8">
    <source>
        <dbReference type="EMBL" id="CAE6462929.1"/>
    </source>
</evidence>
<dbReference type="EMBL" id="CAJMWZ010002799">
    <property type="protein sequence ID" value="CAE6462929.1"/>
    <property type="molecule type" value="Genomic_DNA"/>
</dbReference>
<evidence type="ECO:0000259" key="7">
    <source>
        <dbReference type="PROSITE" id="PS50048"/>
    </source>
</evidence>
<keyword evidence="4" id="KW-0804">Transcription</keyword>
<evidence type="ECO:0000256" key="3">
    <source>
        <dbReference type="ARBA" id="ARBA00023015"/>
    </source>
</evidence>
<dbReference type="CDD" id="cd12148">
    <property type="entry name" value="fungal_TF_MHR"/>
    <property type="match status" value="1"/>
</dbReference>
<dbReference type="Gene3D" id="4.10.240.10">
    <property type="entry name" value="Zn(2)-C6 fungal-type DNA-binding domain"/>
    <property type="match status" value="1"/>
</dbReference>
<dbReference type="AlphaFoldDB" id="A0A8H3BPR8"/>
<evidence type="ECO:0000256" key="5">
    <source>
        <dbReference type="ARBA" id="ARBA00023242"/>
    </source>
</evidence>